<evidence type="ECO:0000313" key="2">
    <source>
        <dbReference type="Proteomes" id="UP001181622"/>
    </source>
</evidence>
<protein>
    <submittedName>
        <fullName evidence="1">Uncharacterized protein</fullName>
    </submittedName>
</protein>
<organism evidence="1 2">
    <name type="scientific">Chelatococcus sambhunathii</name>
    <dbReference type="NCBI Taxonomy" id="363953"/>
    <lineage>
        <taxon>Bacteria</taxon>
        <taxon>Pseudomonadati</taxon>
        <taxon>Pseudomonadota</taxon>
        <taxon>Alphaproteobacteria</taxon>
        <taxon>Hyphomicrobiales</taxon>
        <taxon>Chelatococcaceae</taxon>
        <taxon>Chelatococcus</taxon>
    </lineage>
</organism>
<dbReference type="RefSeq" id="WP_309392751.1">
    <property type="nucleotide sequence ID" value="NZ_JADBEO010000030.1"/>
</dbReference>
<evidence type="ECO:0000313" key="1">
    <source>
        <dbReference type="EMBL" id="MDR4307676.1"/>
    </source>
</evidence>
<comment type="caution">
    <text evidence="1">The sequence shown here is derived from an EMBL/GenBank/DDBJ whole genome shotgun (WGS) entry which is preliminary data.</text>
</comment>
<accession>A0ABU1DHR2</accession>
<gene>
    <name evidence="1" type="ORF">IHQ68_13720</name>
</gene>
<reference evidence="1" key="1">
    <citation type="submission" date="2020-10" db="EMBL/GenBank/DDBJ databases">
        <authorList>
            <person name="Abbas A."/>
            <person name="Razzaq R."/>
            <person name="Waqas M."/>
            <person name="Abbas N."/>
            <person name="Nielsen T.K."/>
            <person name="Hansen L.H."/>
            <person name="Hussain S."/>
            <person name="Shahid M."/>
        </authorList>
    </citation>
    <scope>NUCLEOTIDE SEQUENCE</scope>
    <source>
        <strain evidence="1">S14</strain>
    </source>
</reference>
<sequence>MGLRFEYDVAVAAAAAGGRDFVVAAPAVADRLWKSADPVVRAGLERIISECAAELERNAKSVGATRSEAEALSRIWRAAVDKTADAIMGRAAH</sequence>
<keyword evidence="2" id="KW-1185">Reference proteome</keyword>
<dbReference type="Proteomes" id="UP001181622">
    <property type="component" value="Unassembled WGS sequence"/>
</dbReference>
<proteinExistence type="predicted"/>
<dbReference type="EMBL" id="JADBEO010000030">
    <property type="protein sequence ID" value="MDR4307676.1"/>
    <property type="molecule type" value="Genomic_DNA"/>
</dbReference>
<name>A0ABU1DHR2_9HYPH</name>